<proteinExistence type="predicted"/>
<keyword evidence="3 5" id="KW-1133">Transmembrane helix</keyword>
<evidence type="ECO:0000256" key="2">
    <source>
        <dbReference type="ARBA" id="ARBA00022692"/>
    </source>
</evidence>
<dbReference type="Proteomes" id="UP000582016">
    <property type="component" value="Unassembled WGS sequence"/>
</dbReference>
<sequence length="714" mass="79371">MGPPRHQKLHGANPCPAEAFPRLGAAASIASGVVSSVLSTGPSVKAAAACAYHAFIPRLSCLILRQSLQRPRSKYASIIFGFSIIFSPKHIHLTRKSLRQSATDTMSDSNPQYEFLASSILALSAQHLTVSNKADYYVQALNLRISAIRGLNDALSQPCHTAADVDARYAAVIGLTFQSTYMPDGLMEFIAMMRGWMLISTTLVADHRTSMFRQFTRDSWVGSMEKFMEEEHGTTDDIMIEDFLASLKILQPLLQGQAELQYLSRLERLALLSKTSPRDALLEMVFCYALTNKMTDEDYASFTDPSNYRAQILLAHFLVLNHMLEECFLGTTSRRFSFSKKITQSWILNIGRRLPDGLQRCFKRQSSKSPYRTSSTNTYSIPTMSIMIPTLTTLAHASSTISSATPSCTTAVPDKYGYVPPDSCNANYGFYPNWEDNTAFTVAFCLSTVAHLAQAIILKQKFCWVIVMGASWECICFICRALGARDQQQAAYVTVSTLLFLLAPIWINAFIYMIVARLVHFVIPQRRVAGISAQWLAKIFVIFDVMCFIIQAAGGGMLASDNTDTSKLGQHIYMVGIGIQLGCVIVFLVIHGLFYRELSLNARIGKQGTRSLWLKPLCWVVYVVLILIVVRVIFRLVEFGGGANNNNVVLRHEEFQLYLDALPMLIALVLLNVVHPGQVLKGPGANFPSAKVKWWHGRSVAFETLELSSTHRGA</sequence>
<feature type="transmembrane region" description="Helical" evidence="5">
    <location>
        <begin position="616"/>
        <end position="637"/>
    </location>
</feature>
<comment type="subcellular location">
    <subcellularLocation>
        <location evidence="1">Membrane</location>
        <topology evidence="1">Multi-pass membrane protein</topology>
    </subcellularLocation>
</comment>
<keyword evidence="4 5" id="KW-0472">Membrane</keyword>
<dbReference type="PANTHER" id="PTHR31465">
    <property type="entry name" value="PROTEIN RTA1-RELATED"/>
    <property type="match status" value="1"/>
</dbReference>
<feature type="transmembrane region" description="Helical" evidence="5">
    <location>
        <begin position="657"/>
        <end position="674"/>
    </location>
</feature>
<dbReference type="OrthoDB" id="5384040at2759"/>
<comment type="caution">
    <text evidence="6">The sequence shown here is derived from an EMBL/GenBank/DDBJ whole genome shotgun (WGS) entry which is preliminary data.</text>
</comment>
<accession>A0A8H5NGP5</accession>
<keyword evidence="2 5" id="KW-0812">Transmembrane</keyword>
<feature type="transmembrane region" description="Helical" evidence="5">
    <location>
        <begin position="462"/>
        <end position="483"/>
    </location>
</feature>
<name>A0A8H5NGP5_9HYPO</name>
<dbReference type="InterPro" id="IPR007568">
    <property type="entry name" value="RTA1"/>
</dbReference>
<keyword evidence="7" id="KW-1185">Reference proteome</keyword>
<reference evidence="6 7" key="1">
    <citation type="submission" date="2020-05" db="EMBL/GenBank/DDBJ databases">
        <title>Identification and distribution of gene clusters putatively required for synthesis of sphingolipid metabolism inhibitors in phylogenetically diverse species of the filamentous fungus Fusarium.</title>
        <authorList>
            <person name="Kim H.-S."/>
            <person name="Busman M."/>
            <person name="Brown D.W."/>
            <person name="Divon H."/>
            <person name="Uhlig S."/>
            <person name="Proctor R.H."/>
        </authorList>
    </citation>
    <scope>NUCLEOTIDE SEQUENCE [LARGE SCALE GENOMIC DNA]</scope>
    <source>
        <strain evidence="6 7">NRRL 13617</strain>
    </source>
</reference>
<dbReference type="PANTHER" id="PTHR31465:SF15">
    <property type="entry name" value="LIPID TRANSPORTER ATNI-RELATED"/>
    <property type="match status" value="1"/>
</dbReference>
<protein>
    <submittedName>
        <fullName evidence="6">RTM1</fullName>
    </submittedName>
</protein>
<gene>
    <name evidence="6" type="ORF">FPHYL_4556</name>
</gene>
<evidence type="ECO:0000256" key="5">
    <source>
        <dbReference type="SAM" id="Phobius"/>
    </source>
</evidence>
<feature type="transmembrane region" description="Helical" evidence="5">
    <location>
        <begin position="489"/>
        <end position="515"/>
    </location>
</feature>
<feature type="transmembrane region" description="Helical" evidence="5">
    <location>
        <begin position="571"/>
        <end position="595"/>
    </location>
</feature>
<dbReference type="GO" id="GO:0016020">
    <property type="term" value="C:membrane"/>
    <property type="evidence" value="ECO:0007669"/>
    <property type="project" value="UniProtKB-SubCell"/>
</dbReference>
<feature type="transmembrane region" description="Helical" evidence="5">
    <location>
        <begin position="535"/>
        <end position="559"/>
    </location>
</feature>
<evidence type="ECO:0000313" key="6">
    <source>
        <dbReference type="EMBL" id="KAF5564699.1"/>
    </source>
</evidence>
<dbReference type="Pfam" id="PF04479">
    <property type="entry name" value="RTA1"/>
    <property type="match status" value="1"/>
</dbReference>
<evidence type="ECO:0000313" key="7">
    <source>
        <dbReference type="Proteomes" id="UP000582016"/>
    </source>
</evidence>
<evidence type="ECO:0000256" key="3">
    <source>
        <dbReference type="ARBA" id="ARBA00022989"/>
    </source>
</evidence>
<evidence type="ECO:0000256" key="4">
    <source>
        <dbReference type="ARBA" id="ARBA00023136"/>
    </source>
</evidence>
<evidence type="ECO:0000256" key="1">
    <source>
        <dbReference type="ARBA" id="ARBA00004141"/>
    </source>
</evidence>
<dbReference type="EMBL" id="JAAOAQ010000144">
    <property type="protein sequence ID" value="KAF5564699.1"/>
    <property type="molecule type" value="Genomic_DNA"/>
</dbReference>
<organism evidence="6 7">
    <name type="scientific">Fusarium phyllophilum</name>
    <dbReference type="NCBI Taxonomy" id="47803"/>
    <lineage>
        <taxon>Eukaryota</taxon>
        <taxon>Fungi</taxon>
        <taxon>Dikarya</taxon>
        <taxon>Ascomycota</taxon>
        <taxon>Pezizomycotina</taxon>
        <taxon>Sordariomycetes</taxon>
        <taxon>Hypocreomycetidae</taxon>
        <taxon>Hypocreales</taxon>
        <taxon>Nectriaceae</taxon>
        <taxon>Fusarium</taxon>
        <taxon>Fusarium fujikuroi species complex</taxon>
    </lineage>
</organism>
<dbReference type="AlphaFoldDB" id="A0A8H5NGP5"/>